<dbReference type="AlphaFoldDB" id="A0A8X6MWL4"/>
<proteinExistence type="predicted"/>
<keyword evidence="2" id="KW-1185">Reference proteome</keyword>
<sequence>MSGSNINRESENLKDVSVECFRRIINSCADEPTLLAFSLLFGSIQDTNLVVTGGRIFVIEKSLFLTVAGTM</sequence>
<feature type="non-terminal residue" evidence="1">
    <location>
        <position position="71"/>
    </location>
</feature>
<reference evidence="1" key="1">
    <citation type="submission" date="2020-08" db="EMBL/GenBank/DDBJ databases">
        <title>Multicomponent nature underlies the extraordinary mechanical properties of spider dragline silk.</title>
        <authorList>
            <person name="Kono N."/>
            <person name="Nakamura H."/>
            <person name="Mori M."/>
            <person name="Yoshida Y."/>
            <person name="Ohtoshi R."/>
            <person name="Malay A.D."/>
            <person name="Moran D.A.P."/>
            <person name="Tomita M."/>
            <person name="Numata K."/>
            <person name="Arakawa K."/>
        </authorList>
    </citation>
    <scope>NUCLEOTIDE SEQUENCE</scope>
</reference>
<dbReference type="Proteomes" id="UP000887013">
    <property type="component" value="Unassembled WGS sequence"/>
</dbReference>
<comment type="caution">
    <text evidence="1">The sequence shown here is derived from an EMBL/GenBank/DDBJ whole genome shotgun (WGS) entry which is preliminary data.</text>
</comment>
<accession>A0A8X6MWL4</accession>
<dbReference type="EMBL" id="BMAW01051648">
    <property type="protein sequence ID" value="GFS81673.1"/>
    <property type="molecule type" value="Genomic_DNA"/>
</dbReference>
<dbReference type="OrthoDB" id="6419425at2759"/>
<name>A0A8X6MWL4_NEPPI</name>
<evidence type="ECO:0000313" key="1">
    <source>
        <dbReference type="EMBL" id="GFS81673.1"/>
    </source>
</evidence>
<organism evidence="1 2">
    <name type="scientific">Nephila pilipes</name>
    <name type="common">Giant wood spider</name>
    <name type="synonym">Nephila maculata</name>
    <dbReference type="NCBI Taxonomy" id="299642"/>
    <lineage>
        <taxon>Eukaryota</taxon>
        <taxon>Metazoa</taxon>
        <taxon>Ecdysozoa</taxon>
        <taxon>Arthropoda</taxon>
        <taxon>Chelicerata</taxon>
        <taxon>Arachnida</taxon>
        <taxon>Araneae</taxon>
        <taxon>Araneomorphae</taxon>
        <taxon>Entelegynae</taxon>
        <taxon>Araneoidea</taxon>
        <taxon>Nephilidae</taxon>
        <taxon>Nephila</taxon>
    </lineage>
</organism>
<protein>
    <submittedName>
        <fullName evidence="1">Uncharacterized protein</fullName>
    </submittedName>
</protein>
<evidence type="ECO:0000313" key="2">
    <source>
        <dbReference type="Proteomes" id="UP000887013"/>
    </source>
</evidence>
<gene>
    <name evidence="1" type="ORF">NPIL_38301</name>
</gene>